<sequence>MSANVLSNVIEDYLALWSRPGVTREFLSLYTDDCVYEDVARGSVARGKPELESFYQEVRAAFPDFAKVFVSSMSTEDHGAVQWVMKGTQTGDLPGLPATNKKMSVRGISIFEMRGDKIKELHEYYNFAEALKQLGA</sequence>
<protein>
    <recommendedName>
        <fullName evidence="3">SnoaL-like domain-containing protein</fullName>
    </recommendedName>
</protein>
<evidence type="ECO:0000313" key="2">
    <source>
        <dbReference type="Proteomes" id="UP000006844"/>
    </source>
</evidence>
<dbReference type="HOGENOM" id="CLU_100997_11_2_0"/>
<reference evidence="1 2" key="1">
    <citation type="journal article" date="2012" name="Stand. Genomic Sci.">
        <title>Complete genome sequence of Terriglobus saanensis type strain SP1PR4(T), an Acidobacteria from tundra soil.</title>
        <authorList>
            <person name="Rawat S.R."/>
            <person name="Mannisto M.K."/>
            <person name="Starovoytov V."/>
            <person name="Goodwin L."/>
            <person name="Nolan M."/>
            <person name="Hauser L."/>
            <person name="Land M."/>
            <person name="Davenport K.W."/>
            <person name="Woyke T."/>
            <person name="Haggblom M.M."/>
        </authorList>
    </citation>
    <scope>NUCLEOTIDE SEQUENCE</scope>
    <source>
        <strain evidence="2">ATCC BAA-1853 / DSM 23119 / SP1PR4</strain>
    </source>
</reference>
<keyword evidence="2" id="KW-1185">Reference proteome</keyword>
<dbReference type="eggNOG" id="COG3631">
    <property type="taxonomic scope" value="Bacteria"/>
</dbReference>
<dbReference type="Gene3D" id="3.10.450.50">
    <property type="match status" value="1"/>
</dbReference>
<dbReference type="RefSeq" id="WP_013567352.1">
    <property type="nucleotide sequence ID" value="NC_014963.1"/>
</dbReference>
<dbReference type="InterPro" id="IPR032710">
    <property type="entry name" value="NTF2-like_dom_sf"/>
</dbReference>
<dbReference type="Pfam" id="PF07366">
    <property type="entry name" value="SnoaL"/>
    <property type="match status" value="1"/>
</dbReference>
<dbReference type="OrthoDB" id="9771666at2"/>
<proteinExistence type="predicted"/>
<dbReference type="GO" id="GO:0030638">
    <property type="term" value="P:polyketide metabolic process"/>
    <property type="evidence" value="ECO:0007669"/>
    <property type="project" value="InterPro"/>
</dbReference>
<dbReference type="InterPro" id="IPR009959">
    <property type="entry name" value="Cyclase_SnoaL-like"/>
</dbReference>
<evidence type="ECO:0008006" key="3">
    <source>
        <dbReference type="Google" id="ProtNLM"/>
    </source>
</evidence>
<gene>
    <name evidence="1" type="ordered locus">AciPR4_0786</name>
</gene>
<name>E8V6F4_TERSS</name>
<dbReference type="Proteomes" id="UP000006844">
    <property type="component" value="Chromosome"/>
</dbReference>
<accession>E8V6F4</accession>
<dbReference type="PANTHER" id="PTHR38436">
    <property type="entry name" value="POLYKETIDE CYCLASE SNOAL-LIKE DOMAIN"/>
    <property type="match status" value="1"/>
</dbReference>
<dbReference type="KEGG" id="tsa:AciPR4_0786"/>
<evidence type="ECO:0000313" key="1">
    <source>
        <dbReference type="EMBL" id="ADV81619.1"/>
    </source>
</evidence>
<dbReference type="AlphaFoldDB" id="E8V6F4"/>
<dbReference type="EMBL" id="CP002467">
    <property type="protein sequence ID" value="ADV81619.1"/>
    <property type="molecule type" value="Genomic_DNA"/>
</dbReference>
<dbReference type="SUPFAM" id="SSF54427">
    <property type="entry name" value="NTF2-like"/>
    <property type="match status" value="1"/>
</dbReference>
<organism evidence="1 2">
    <name type="scientific">Terriglobus saanensis (strain ATCC BAA-1853 / DSM 23119 / SP1PR4)</name>
    <dbReference type="NCBI Taxonomy" id="401053"/>
    <lineage>
        <taxon>Bacteria</taxon>
        <taxon>Pseudomonadati</taxon>
        <taxon>Acidobacteriota</taxon>
        <taxon>Terriglobia</taxon>
        <taxon>Terriglobales</taxon>
        <taxon>Acidobacteriaceae</taxon>
        <taxon>Terriglobus</taxon>
    </lineage>
</organism>
<dbReference type="PANTHER" id="PTHR38436:SF1">
    <property type="entry name" value="ESTER CYCLASE"/>
    <property type="match status" value="1"/>
</dbReference>